<dbReference type="AlphaFoldDB" id="W3X0A0"/>
<proteinExistence type="predicted"/>
<dbReference type="InParanoid" id="W3X0A0"/>
<feature type="transmembrane region" description="Helical" evidence="1">
    <location>
        <begin position="274"/>
        <end position="293"/>
    </location>
</feature>
<feature type="transmembrane region" description="Helical" evidence="1">
    <location>
        <begin position="91"/>
        <end position="114"/>
    </location>
</feature>
<evidence type="ECO:0000256" key="1">
    <source>
        <dbReference type="SAM" id="Phobius"/>
    </source>
</evidence>
<dbReference type="OrthoDB" id="5427664at2759"/>
<feature type="transmembrane region" description="Helical" evidence="1">
    <location>
        <begin position="156"/>
        <end position="178"/>
    </location>
</feature>
<feature type="transmembrane region" description="Helical" evidence="1">
    <location>
        <begin position="299"/>
        <end position="319"/>
    </location>
</feature>
<evidence type="ECO:0000313" key="2">
    <source>
        <dbReference type="EMBL" id="ETS79530.1"/>
    </source>
</evidence>
<dbReference type="HOGENOM" id="CLU_028819_0_0_1"/>
<gene>
    <name evidence="2" type="ORF">PFICI_09383</name>
</gene>
<dbReference type="KEGG" id="pfy:PFICI_09383"/>
<feature type="transmembrane region" description="Helical" evidence="1">
    <location>
        <begin position="461"/>
        <end position="486"/>
    </location>
</feature>
<feature type="transmembrane region" description="Helical" evidence="1">
    <location>
        <begin position="126"/>
        <end position="149"/>
    </location>
</feature>
<organism evidence="2 3">
    <name type="scientific">Pestalotiopsis fici (strain W106-1 / CGMCC3.15140)</name>
    <dbReference type="NCBI Taxonomy" id="1229662"/>
    <lineage>
        <taxon>Eukaryota</taxon>
        <taxon>Fungi</taxon>
        <taxon>Dikarya</taxon>
        <taxon>Ascomycota</taxon>
        <taxon>Pezizomycotina</taxon>
        <taxon>Sordariomycetes</taxon>
        <taxon>Xylariomycetidae</taxon>
        <taxon>Amphisphaeriales</taxon>
        <taxon>Sporocadaceae</taxon>
        <taxon>Pestalotiopsis</taxon>
    </lineage>
</organism>
<dbReference type="RefSeq" id="XP_007836155.1">
    <property type="nucleotide sequence ID" value="XM_007837964.1"/>
</dbReference>
<keyword evidence="3" id="KW-1185">Reference proteome</keyword>
<evidence type="ECO:0000313" key="3">
    <source>
        <dbReference type="Proteomes" id="UP000030651"/>
    </source>
</evidence>
<name>W3X0A0_PESFW</name>
<keyword evidence="1" id="KW-0472">Membrane</keyword>
<dbReference type="STRING" id="1229662.W3X0A0"/>
<sequence length="517" mass="57518">MADNQSCDYLIYHGAVVKPNSDISGIGVILAFVLSAYVTFIAILAAYLFGLVDEELLNEVDRRIFQIHPYRSGTPSSRGPRGRVYRCVRHVIIILSDQQMFTGIAIMSAGFRGLQSREISVYHFQIVLYLAWMSSSVHLSAVTLLGSYLRRHRGMLFWRFAGMLVLLVMLIVALVPTISNDWGIYWWDGMLDGRTGWAIPAYCFWGELWGDGVGPDAPLGFVILAVSYLWKMGALFETTTGAYRSYLKNPIEDAILGSLTYPATKYRDSQISWFWLWIFRLALGIALPTMAIVECASSFAASLWLSLTSLLYGTIQIFVPRGQMIPLTGSSESSWGFGQLVPLILLIQPVGVLFEHLHSQNKSNESQNGDHATGHDTIRDAIEAAPAIPGSQKPSLLEILVNKRDEEFQKGHSRHKAIWKLLYSSKLFAMMVYLVQLAIAAICAVVFYFDALTIGNVRSDNWSFILVALAAFLGAGLVSSIVLAPLSVTGRRPRKMNGELPVVRGNERLLELSHVRT</sequence>
<dbReference type="PANTHER" id="PTHR37577:SF1">
    <property type="entry name" value="INTEGRAL MEMBRANE PROTEIN"/>
    <property type="match status" value="1"/>
</dbReference>
<reference evidence="3" key="1">
    <citation type="journal article" date="2015" name="BMC Genomics">
        <title>Genomic and transcriptomic analysis of the endophytic fungus Pestalotiopsis fici reveals its lifestyle and high potential for synthesis of natural products.</title>
        <authorList>
            <person name="Wang X."/>
            <person name="Zhang X."/>
            <person name="Liu L."/>
            <person name="Xiang M."/>
            <person name="Wang W."/>
            <person name="Sun X."/>
            <person name="Che Y."/>
            <person name="Guo L."/>
            <person name="Liu G."/>
            <person name="Guo L."/>
            <person name="Wang C."/>
            <person name="Yin W.B."/>
            <person name="Stadler M."/>
            <person name="Zhang X."/>
            <person name="Liu X."/>
        </authorList>
    </citation>
    <scope>NUCLEOTIDE SEQUENCE [LARGE SCALE GENOMIC DNA]</scope>
    <source>
        <strain evidence="3">W106-1 / CGMCC3.15140</strain>
    </source>
</reference>
<dbReference type="EMBL" id="KI912114">
    <property type="protein sequence ID" value="ETS79530.1"/>
    <property type="molecule type" value="Genomic_DNA"/>
</dbReference>
<keyword evidence="1" id="KW-1133">Transmembrane helix</keyword>
<protein>
    <submittedName>
        <fullName evidence="2">Uncharacterized protein</fullName>
    </submittedName>
</protein>
<dbReference type="Proteomes" id="UP000030651">
    <property type="component" value="Unassembled WGS sequence"/>
</dbReference>
<feature type="transmembrane region" description="Helical" evidence="1">
    <location>
        <begin position="427"/>
        <end position="449"/>
    </location>
</feature>
<dbReference type="InterPro" id="IPR053018">
    <property type="entry name" value="Elsinochrome_Biosynth-Asso"/>
</dbReference>
<dbReference type="OMA" id="RMICRFL"/>
<dbReference type="PANTHER" id="PTHR37577">
    <property type="entry name" value="INTEGRAL MEMBRANE PROTEIN"/>
    <property type="match status" value="1"/>
</dbReference>
<accession>W3X0A0</accession>
<keyword evidence="1" id="KW-0812">Transmembrane</keyword>
<feature type="transmembrane region" description="Helical" evidence="1">
    <location>
        <begin position="26"/>
        <end position="52"/>
    </location>
</feature>
<dbReference type="GeneID" id="19274396"/>
<dbReference type="eggNOG" id="ENOG502SQ0I">
    <property type="taxonomic scope" value="Eukaryota"/>
</dbReference>